<dbReference type="GO" id="GO:0005524">
    <property type="term" value="F:ATP binding"/>
    <property type="evidence" value="ECO:0007669"/>
    <property type="project" value="UniProtKB-UniRule"/>
</dbReference>
<dbReference type="Pfam" id="PF02785">
    <property type="entry name" value="Biotin_carb_C"/>
    <property type="match status" value="1"/>
</dbReference>
<evidence type="ECO:0000256" key="6">
    <source>
        <dbReference type="PROSITE-ProRule" id="PRU00409"/>
    </source>
</evidence>
<evidence type="ECO:0000256" key="5">
    <source>
        <dbReference type="ARBA" id="ARBA00023267"/>
    </source>
</evidence>
<accession>A0A4R7I4N8</accession>
<dbReference type="PANTHER" id="PTHR18866">
    <property type="entry name" value="CARBOXYLASE:PYRUVATE/ACETYL-COA/PROPIONYL-COA CARBOXYLASE"/>
    <property type="match status" value="1"/>
</dbReference>
<feature type="domain" description="Biotin carboxylation" evidence="9">
    <location>
        <begin position="3"/>
        <end position="442"/>
    </location>
</feature>
<dbReference type="PANTHER" id="PTHR18866:SF126">
    <property type="entry name" value="BIOTIN CARBOXYLASE"/>
    <property type="match status" value="1"/>
</dbReference>
<dbReference type="RefSeq" id="WP_133869950.1">
    <property type="nucleotide sequence ID" value="NZ_SOAU01000001.1"/>
</dbReference>
<dbReference type="OrthoDB" id="3754062at2"/>
<dbReference type="Pfam" id="PF02786">
    <property type="entry name" value="CPSase_L_D2"/>
    <property type="match status" value="1"/>
</dbReference>
<keyword evidence="3 6" id="KW-0547">Nucleotide-binding</keyword>
<dbReference type="Gene3D" id="2.40.50.100">
    <property type="match status" value="1"/>
</dbReference>
<evidence type="ECO:0000256" key="2">
    <source>
        <dbReference type="ARBA" id="ARBA00022598"/>
    </source>
</evidence>
<evidence type="ECO:0000313" key="11">
    <source>
        <dbReference type="Proteomes" id="UP000294558"/>
    </source>
</evidence>
<dbReference type="InterPro" id="IPR005479">
    <property type="entry name" value="CPAse_ATP-bd"/>
</dbReference>
<dbReference type="GO" id="GO:0016874">
    <property type="term" value="F:ligase activity"/>
    <property type="evidence" value="ECO:0007669"/>
    <property type="project" value="UniProtKB-KW"/>
</dbReference>
<dbReference type="InterPro" id="IPR050856">
    <property type="entry name" value="Biotin_carboxylase_complex"/>
</dbReference>
<evidence type="ECO:0000259" key="9">
    <source>
        <dbReference type="PROSITE" id="PS50979"/>
    </source>
</evidence>
<dbReference type="InterPro" id="IPR000089">
    <property type="entry name" value="Biotin_lipoyl"/>
</dbReference>
<feature type="domain" description="ATP-grasp" evidence="8">
    <location>
        <begin position="122"/>
        <end position="313"/>
    </location>
</feature>
<keyword evidence="5" id="KW-0092">Biotin</keyword>
<dbReference type="PROSITE" id="PS50975">
    <property type="entry name" value="ATP_GRASP"/>
    <property type="match status" value="1"/>
</dbReference>
<name>A0A4R7I4N8_9ACTN</name>
<dbReference type="CDD" id="cd06850">
    <property type="entry name" value="biotinyl_domain"/>
    <property type="match status" value="1"/>
</dbReference>
<dbReference type="SUPFAM" id="SSF52440">
    <property type="entry name" value="PreATP-grasp domain"/>
    <property type="match status" value="1"/>
</dbReference>
<evidence type="ECO:0000259" key="8">
    <source>
        <dbReference type="PROSITE" id="PS50975"/>
    </source>
</evidence>
<feature type="domain" description="Lipoyl-binding" evidence="7">
    <location>
        <begin position="590"/>
        <end position="671"/>
    </location>
</feature>
<evidence type="ECO:0000256" key="1">
    <source>
        <dbReference type="ARBA" id="ARBA00001953"/>
    </source>
</evidence>
<gene>
    <name evidence="10" type="ORF">BDK89_3287</name>
</gene>
<dbReference type="InterPro" id="IPR011054">
    <property type="entry name" value="Rudment_hybrid_motif"/>
</dbReference>
<dbReference type="InterPro" id="IPR011761">
    <property type="entry name" value="ATP-grasp"/>
</dbReference>
<protein>
    <submittedName>
        <fullName evidence="10">Propionyl-CoA carboxylase alpha chain</fullName>
    </submittedName>
</protein>
<dbReference type="AlphaFoldDB" id="A0A4R7I4N8"/>
<dbReference type="InterPro" id="IPR016185">
    <property type="entry name" value="PreATP-grasp_dom_sf"/>
</dbReference>
<dbReference type="Pfam" id="PF00364">
    <property type="entry name" value="Biotin_lipoyl"/>
    <property type="match status" value="1"/>
</dbReference>
<dbReference type="PROSITE" id="PS50968">
    <property type="entry name" value="BIOTINYL_LIPOYL"/>
    <property type="match status" value="1"/>
</dbReference>
<dbReference type="InterPro" id="IPR005482">
    <property type="entry name" value="Biotin_COase_C"/>
</dbReference>
<evidence type="ECO:0000313" key="10">
    <source>
        <dbReference type="EMBL" id="TDT17676.1"/>
    </source>
</evidence>
<dbReference type="PROSITE" id="PS00867">
    <property type="entry name" value="CPSASE_2"/>
    <property type="match status" value="1"/>
</dbReference>
<dbReference type="SUPFAM" id="SSF56059">
    <property type="entry name" value="Glutathione synthetase ATP-binding domain-like"/>
    <property type="match status" value="1"/>
</dbReference>
<evidence type="ECO:0000259" key="7">
    <source>
        <dbReference type="PROSITE" id="PS50968"/>
    </source>
</evidence>
<dbReference type="Pfam" id="PF00289">
    <property type="entry name" value="Biotin_carb_N"/>
    <property type="match status" value="1"/>
</dbReference>
<dbReference type="GO" id="GO:0046872">
    <property type="term" value="F:metal ion binding"/>
    <property type="evidence" value="ECO:0007669"/>
    <property type="project" value="InterPro"/>
</dbReference>
<evidence type="ECO:0000256" key="3">
    <source>
        <dbReference type="ARBA" id="ARBA00022741"/>
    </source>
</evidence>
<evidence type="ECO:0000256" key="4">
    <source>
        <dbReference type="ARBA" id="ARBA00022840"/>
    </source>
</evidence>
<keyword evidence="2" id="KW-0436">Ligase</keyword>
<dbReference type="EMBL" id="SOAU01000001">
    <property type="protein sequence ID" value="TDT17676.1"/>
    <property type="molecule type" value="Genomic_DNA"/>
</dbReference>
<comment type="cofactor">
    <cofactor evidence="1">
        <name>biotin</name>
        <dbReference type="ChEBI" id="CHEBI:57586"/>
    </cofactor>
</comment>
<dbReference type="PROSITE" id="PS50979">
    <property type="entry name" value="BC"/>
    <property type="match status" value="1"/>
</dbReference>
<dbReference type="InterPro" id="IPR011053">
    <property type="entry name" value="Single_hybrid_motif"/>
</dbReference>
<comment type="caution">
    <text evidence="10">The sequence shown here is derived from an EMBL/GenBank/DDBJ whole genome shotgun (WGS) entry which is preliminary data.</text>
</comment>
<dbReference type="Proteomes" id="UP000294558">
    <property type="component" value="Unassembled WGS sequence"/>
</dbReference>
<dbReference type="PROSITE" id="PS00188">
    <property type="entry name" value="BIOTIN"/>
    <property type="match status" value="1"/>
</dbReference>
<dbReference type="FunFam" id="3.40.50.20:FF:000010">
    <property type="entry name" value="Propionyl-CoA carboxylase subunit alpha"/>
    <property type="match status" value="1"/>
</dbReference>
<proteinExistence type="predicted"/>
<sequence length="675" mass="70938">MHRIDRLLIANRGEIACRIARTARRLGIETVGVYSDPDRDALHTDAVDIAIALGGSTPAESYLRGDAIIDIARRTGADAVHPGYGFLAENAEFAEAVAAAGLVWVGPTPDQIRLLGDKVAAKQAAVDAGVPTTPIIEVGEGEVPSDVSMPALVKAAAGGGGRGMRIVHDASELADAIESATREAQAAFGDGTVFIEPYLERGRHIEVQIMGDAHGNVIHLHERDCSVQRRNQKVIEEAPAPALDDTVRRRLHDGAVALARHVGYQNAGTVEFLVGDDGTITFLEVNTRLQVEHPVTEAITGLDLVELQLRVASGLPLGLGQDDVTVSGHAIELRLVAEDPTSDWLPSVGTIDRFHIDAPDGMRVDTGFRAGSTVSSDYDSLLAKVIDHADDRTTVCRRLATAMRTAEVAGVATDANALAAILAEPDFVAGGVPTAYLTEHPDVEGAGGPEGEALHAHLIAAAIHEQTANRVANGVTGFAPAGWRNLPTRGQRRTYERGTTSHSVEHAVGTASSAPFLLGPWPEAGADGVLPPDERESIDVTTIDVTVGDDVTGGRVVFEAAGRRWSATVHDDGHRVSVGSRAGWTEFMRPARFVVPDDAAAAGGPVCPLPGTVIAVHVADGDHVDEGQLLMVVEAMKMEHKITAGAAATVTDVRFAVGDRVDAGDLLVALDVTES</sequence>
<reference evidence="10 11" key="1">
    <citation type="submission" date="2019-03" db="EMBL/GenBank/DDBJ databases">
        <title>Sequencing the genomes of 1000 actinobacteria strains.</title>
        <authorList>
            <person name="Klenk H.-P."/>
        </authorList>
    </citation>
    <scope>NUCLEOTIDE SEQUENCE [LARGE SCALE GENOMIC DNA]</scope>
    <source>
        <strain evidence="10 11">DSM 18936</strain>
    </source>
</reference>
<keyword evidence="4 6" id="KW-0067">ATP-binding</keyword>
<dbReference type="Gene3D" id="3.30.470.20">
    <property type="entry name" value="ATP-grasp fold, B domain"/>
    <property type="match status" value="1"/>
</dbReference>
<keyword evidence="11" id="KW-1185">Reference proteome</keyword>
<dbReference type="SUPFAM" id="SSF51230">
    <property type="entry name" value="Single hybrid motif"/>
    <property type="match status" value="1"/>
</dbReference>
<dbReference type="InterPro" id="IPR005481">
    <property type="entry name" value="BC-like_N"/>
</dbReference>
<dbReference type="InterPro" id="IPR001882">
    <property type="entry name" value="Biotin_BS"/>
</dbReference>
<organism evidence="10 11">
    <name type="scientific">Ilumatobacter fluminis</name>
    <dbReference type="NCBI Taxonomy" id="467091"/>
    <lineage>
        <taxon>Bacteria</taxon>
        <taxon>Bacillati</taxon>
        <taxon>Actinomycetota</taxon>
        <taxon>Acidimicrobiia</taxon>
        <taxon>Acidimicrobiales</taxon>
        <taxon>Ilumatobacteraceae</taxon>
        <taxon>Ilumatobacter</taxon>
    </lineage>
</organism>
<dbReference type="InterPro" id="IPR011764">
    <property type="entry name" value="Biotin_carboxylation_dom"/>
</dbReference>
<dbReference type="SUPFAM" id="SSF51246">
    <property type="entry name" value="Rudiment single hybrid motif"/>
    <property type="match status" value="1"/>
</dbReference>
<dbReference type="SMART" id="SM00878">
    <property type="entry name" value="Biotin_carb_C"/>
    <property type="match status" value="1"/>
</dbReference>